<dbReference type="AlphaFoldDB" id="A0A4U0WYD1"/>
<dbReference type="InterPro" id="IPR007863">
    <property type="entry name" value="Peptidase_M16_C"/>
</dbReference>
<dbReference type="PANTHER" id="PTHR43016:SF16">
    <property type="entry name" value="METALLOPROTEASE, PUTATIVE (AFU_ORTHOLOGUE AFUA_4G07610)-RELATED"/>
    <property type="match status" value="1"/>
</dbReference>
<feature type="compositionally biased region" description="Acidic residues" evidence="2">
    <location>
        <begin position="1020"/>
        <end position="1048"/>
    </location>
</feature>
<keyword evidence="5" id="KW-1185">Reference proteome</keyword>
<dbReference type="Gene3D" id="3.30.830.10">
    <property type="entry name" value="Metalloenzyme, LuxS/M16 peptidase-like"/>
    <property type="match status" value="4"/>
</dbReference>
<reference evidence="4 5" key="1">
    <citation type="submission" date="2017-03" db="EMBL/GenBank/DDBJ databases">
        <title>Genomes of endolithic fungi from Antarctica.</title>
        <authorList>
            <person name="Coleine C."/>
            <person name="Masonjones S."/>
            <person name="Stajich J.E."/>
        </authorList>
    </citation>
    <scope>NUCLEOTIDE SEQUENCE [LARGE SCALE GENOMIC DNA]</scope>
    <source>
        <strain evidence="4 5">CCFEE 5187</strain>
    </source>
</reference>
<evidence type="ECO:0000256" key="2">
    <source>
        <dbReference type="SAM" id="MobiDB-lite"/>
    </source>
</evidence>
<feature type="region of interest" description="Disordered" evidence="2">
    <location>
        <begin position="1008"/>
        <end position="1048"/>
    </location>
</feature>
<gene>
    <name evidence="4" type="ORF">B0A49_05238</name>
</gene>
<dbReference type="Proteomes" id="UP000308768">
    <property type="component" value="Unassembled WGS sequence"/>
</dbReference>
<dbReference type="SUPFAM" id="SSF63411">
    <property type="entry name" value="LuxS/MPP-like metallohydrolase"/>
    <property type="match status" value="4"/>
</dbReference>
<dbReference type="Pfam" id="PF05193">
    <property type="entry name" value="Peptidase_M16_C"/>
    <property type="match status" value="2"/>
</dbReference>
<dbReference type="InterPro" id="IPR011249">
    <property type="entry name" value="Metalloenz_LuxS/M16"/>
</dbReference>
<feature type="coiled-coil region" evidence="1">
    <location>
        <begin position="461"/>
        <end position="508"/>
    </location>
</feature>
<dbReference type="OrthoDB" id="4953at2759"/>
<accession>A0A4U0WYD1</accession>
<keyword evidence="1" id="KW-0175">Coiled coil</keyword>
<sequence>MAGIEKQKTHFKTVQKFKTDYAPVEIAQYESERTGMRVVVVDQKGPKVYGYFALATEIHDDSGSPHTLEHLCFMGSKSFRYKGVLDKLANRAYSSTNAWTATDHTAYTLDSAGWEGFAQILAPYLEHVLLPTLTDSGCYTEVHHIDGTGHDAGVVYSEMQGVQNDQSELMSLQARRLMYPEGNGFRYETGGMMEQLRVLTADRIREFHREMYQPKNLCLVLIGEIDHQNMLEILEKFEDGILDEVPAISAPFKRPWVESDKTPALKETIVDTVHFPEDDESSGEVMVGFFGPDVNDTLLICALEILLTYLCGSSVSVLENTLVEKEALASQVSYYTETRPDVVVWLSLSSVATEKLADVEERLFQLLRETASKSLDMAYMRDCINRFRRQIKFYAESSGDFFSEAVIEDHLYGSRDGSDLRKNESLEELDYLEVWTEEQWRKFLSKWLSDAHHVSILGVPSKALSQKLKSEEKARVKAQRDRLGEEGLKELERKLEAAKAENDKEIPREILEQFKIPGTDSIHFIPTTTARSGLAKKMGDLHNDIQMVIDKDKLDLPLFIHFEHIPSNFVTLKLVISTTFVATQLQPLLSLYLMNFFTTPISRNGKKIDFEQVVTELEKDTISYGLAPQGSNPELLQIDFRIEPEKHEAAITWLRTMLFDSVFDVTRLKASVTKMLAEIPDAKRDGDNMAAAVNAMVHWSPESSSKARNTLVKALYLKRIDRLLRDEPETVISQMESIRKSLCRFENFRVNVIANIEMLAKPVSSWKLLASSLDTTKPLNPLESRKAYLSDAARNPGNLAYIVPMPTIDSSFAYLTAKGPSSYDHPQLPALMVALSYLNAVEGPMWVAVRGTGLAYGSGFGHNKDTGLVKFSIYRSPDVFKAYEAAKKQVEGHISGTMPFDPPALDGAISNIVRRFADEQPTMGSAAAVSFTNQVIYGISKDWNNAILKQVRDVKVEQIKEVLQSVVLPVLQPESANLIVTCATIMEEDLVKNFKASGFRPEVRSLSSFQDDYGLKPKEGEDDAEDGEEEGEEDDGSEGSEASDDEDD</sequence>
<evidence type="ECO:0000313" key="4">
    <source>
        <dbReference type="EMBL" id="TKA68830.1"/>
    </source>
</evidence>
<dbReference type="PANTHER" id="PTHR43016">
    <property type="entry name" value="PRESEQUENCE PROTEASE"/>
    <property type="match status" value="1"/>
</dbReference>
<evidence type="ECO:0000259" key="3">
    <source>
        <dbReference type="Pfam" id="PF05193"/>
    </source>
</evidence>
<protein>
    <recommendedName>
        <fullName evidence="3">Peptidase M16 C-terminal domain-containing protein</fullName>
    </recommendedName>
</protein>
<evidence type="ECO:0000313" key="5">
    <source>
        <dbReference type="Proteomes" id="UP000308768"/>
    </source>
</evidence>
<feature type="domain" description="Peptidase M16 C-terminal" evidence="3">
    <location>
        <begin position="801"/>
        <end position="892"/>
    </location>
</feature>
<proteinExistence type="predicted"/>
<dbReference type="EMBL" id="NAJN01000779">
    <property type="protein sequence ID" value="TKA68830.1"/>
    <property type="molecule type" value="Genomic_DNA"/>
</dbReference>
<name>A0A4U0WYD1_9PEZI</name>
<dbReference type="GO" id="GO:0046872">
    <property type="term" value="F:metal ion binding"/>
    <property type="evidence" value="ECO:0007669"/>
    <property type="project" value="InterPro"/>
</dbReference>
<dbReference type="FunFam" id="3.30.830.10:FF:000031">
    <property type="entry name" value="Putative zinc metalloprotease"/>
    <property type="match status" value="1"/>
</dbReference>
<feature type="domain" description="Peptidase M16 C-terminal" evidence="3">
    <location>
        <begin position="199"/>
        <end position="382"/>
    </location>
</feature>
<organism evidence="4 5">
    <name type="scientific">Cryomyces minteri</name>
    <dbReference type="NCBI Taxonomy" id="331657"/>
    <lineage>
        <taxon>Eukaryota</taxon>
        <taxon>Fungi</taxon>
        <taxon>Dikarya</taxon>
        <taxon>Ascomycota</taxon>
        <taxon>Pezizomycotina</taxon>
        <taxon>Dothideomycetes</taxon>
        <taxon>Dothideomycetes incertae sedis</taxon>
        <taxon>Cryomyces</taxon>
    </lineage>
</organism>
<comment type="caution">
    <text evidence="4">The sequence shown here is derived from an EMBL/GenBank/DDBJ whole genome shotgun (WGS) entry which is preliminary data.</text>
</comment>
<dbReference type="FunFam" id="3.30.830.10:FF:000036">
    <property type="entry name" value="Putative zinc metalloprotease"/>
    <property type="match status" value="1"/>
</dbReference>
<evidence type="ECO:0000256" key="1">
    <source>
        <dbReference type="SAM" id="Coils"/>
    </source>
</evidence>
<dbReference type="STRING" id="331657.A0A4U0WYD1"/>
<dbReference type="FunFam" id="3.30.830.10:FF:000015">
    <property type="entry name" value="Putative zinc metalloprotease"/>
    <property type="match status" value="1"/>
</dbReference>